<dbReference type="GO" id="GO:0006654">
    <property type="term" value="P:phosphatidic acid biosynthetic process"/>
    <property type="evidence" value="ECO:0007669"/>
    <property type="project" value="TreeGrafter"/>
</dbReference>
<evidence type="ECO:0000313" key="7">
    <source>
        <dbReference type="EMBL" id="VAW60005.1"/>
    </source>
</evidence>
<proteinExistence type="predicted"/>
<dbReference type="EMBL" id="UOFH01000118">
    <property type="protein sequence ID" value="VAW60005.1"/>
    <property type="molecule type" value="Genomic_DNA"/>
</dbReference>
<dbReference type="CDD" id="cd07989">
    <property type="entry name" value="LPLAT_AGPAT-like"/>
    <property type="match status" value="1"/>
</dbReference>
<dbReference type="GO" id="GO:0003841">
    <property type="term" value="F:1-acylglycerol-3-phosphate O-acyltransferase activity"/>
    <property type="evidence" value="ECO:0007669"/>
    <property type="project" value="UniProtKB-EC"/>
</dbReference>
<keyword evidence="3 7" id="KW-0808">Transferase</keyword>
<evidence type="ECO:0000256" key="1">
    <source>
        <dbReference type="ARBA" id="ARBA00005189"/>
    </source>
</evidence>
<dbReference type="PANTHER" id="PTHR10434:SF64">
    <property type="entry name" value="1-ACYL-SN-GLYCEROL-3-PHOSPHATE ACYLTRANSFERASE-RELATED"/>
    <property type="match status" value="1"/>
</dbReference>
<organism evidence="7">
    <name type="scientific">hydrothermal vent metagenome</name>
    <dbReference type="NCBI Taxonomy" id="652676"/>
    <lineage>
        <taxon>unclassified sequences</taxon>
        <taxon>metagenomes</taxon>
        <taxon>ecological metagenomes</taxon>
    </lineage>
</organism>
<evidence type="ECO:0000259" key="6">
    <source>
        <dbReference type="SMART" id="SM00563"/>
    </source>
</evidence>
<dbReference type="SUPFAM" id="SSF69593">
    <property type="entry name" value="Glycerol-3-phosphate (1)-acyltransferase"/>
    <property type="match status" value="1"/>
</dbReference>
<comment type="pathway">
    <text evidence="1">Lipid metabolism.</text>
</comment>
<name>A0A3B0WVI3_9ZZZZ</name>
<dbReference type="Pfam" id="PF01553">
    <property type="entry name" value="Acyltransferase"/>
    <property type="match status" value="1"/>
</dbReference>
<dbReference type="SMART" id="SM00563">
    <property type="entry name" value="PlsC"/>
    <property type="match status" value="1"/>
</dbReference>
<dbReference type="AlphaFoldDB" id="A0A3B0WVI3"/>
<evidence type="ECO:0000256" key="5">
    <source>
        <dbReference type="ARBA" id="ARBA00023315"/>
    </source>
</evidence>
<reference evidence="7" key="1">
    <citation type="submission" date="2018-06" db="EMBL/GenBank/DDBJ databases">
        <authorList>
            <person name="Zhirakovskaya E."/>
        </authorList>
    </citation>
    <scope>NUCLEOTIDE SEQUENCE</scope>
</reference>
<evidence type="ECO:0000256" key="3">
    <source>
        <dbReference type="ARBA" id="ARBA00022679"/>
    </source>
</evidence>
<sequence>MRISVHLFSGLTLTLLFVHNGIHGSDRASRLFIWWNNRLCEIFKARITVQGKMNNEPTLYVMNHISWFDIPVLASLQPLHFLSKAEVKSWPLIGWFTQRAGTLFIQRGAAGAAQNSLDEITQCLKNGGSVVVFPEGTTTDGSNLKKFHGRLLQAAINAQVKIQPIALRYPYKDGINPYAPYAGDTSFMDSVMGLTQSKPLNVELHFLNSIDFHLNDANDSTPKQLALSARQAIADKLKIAL</sequence>
<dbReference type="PANTHER" id="PTHR10434">
    <property type="entry name" value="1-ACYL-SN-GLYCEROL-3-PHOSPHATE ACYLTRANSFERASE"/>
    <property type="match status" value="1"/>
</dbReference>
<evidence type="ECO:0000256" key="2">
    <source>
        <dbReference type="ARBA" id="ARBA00022516"/>
    </source>
</evidence>
<keyword evidence="4" id="KW-0443">Lipid metabolism</keyword>
<keyword evidence="5 7" id="KW-0012">Acyltransferase</keyword>
<protein>
    <submittedName>
        <fullName evidence="7">1-acyl-sn-glycerol-3-phosphate acyltransferase</fullName>
        <ecNumber evidence="7">2.3.1.51</ecNumber>
    </submittedName>
</protein>
<accession>A0A3B0WVI3</accession>
<dbReference type="InterPro" id="IPR002123">
    <property type="entry name" value="Plipid/glycerol_acylTrfase"/>
</dbReference>
<dbReference type="EC" id="2.3.1.51" evidence="7"/>
<keyword evidence="2" id="KW-0444">Lipid biosynthesis</keyword>
<feature type="domain" description="Phospholipid/glycerol acyltransferase" evidence="6">
    <location>
        <begin position="58"/>
        <end position="170"/>
    </location>
</feature>
<gene>
    <name evidence="7" type="ORF">MNBD_GAMMA08-2966</name>
</gene>
<evidence type="ECO:0000256" key="4">
    <source>
        <dbReference type="ARBA" id="ARBA00023098"/>
    </source>
</evidence>